<reference evidence="6" key="1">
    <citation type="submission" date="2016-06" db="EMBL/GenBank/DDBJ databases">
        <authorList>
            <person name="Varghese N."/>
            <person name="Submissions Spin"/>
        </authorList>
    </citation>
    <scope>NUCLEOTIDE SEQUENCE [LARGE SCALE GENOMIC DNA]</scope>
    <source>
        <strain evidence="6">DSM 45161</strain>
    </source>
</reference>
<accession>A0A1C5H2W1</accession>
<evidence type="ECO:0000256" key="2">
    <source>
        <dbReference type="ARBA" id="ARBA00012916"/>
    </source>
</evidence>
<keyword evidence="5" id="KW-0808">Transferase</keyword>
<dbReference type="InterPro" id="IPR001347">
    <property type="entry name" value="SIS_dom"/>
</dbReference>
<gene>
    <name evidence="5" type="ORF">GA0070614_0744</name>
</gene>
<dbReference type="Pfam" id="PF01380">
    <property type="entry name" value="SIS"/>
    <property type="match status" value="1"/>
</dbReference>
<evidence type="ECO:0000313" key="6">
    <source>
        <dbReference type="Proteomes" id="UP000198215"/>
    </source>
</evidence>
<dbReference type="PANTHER" id="PTHR10937:SF0">
    <property type="entry name" value="GLUTAMINE--FRUCTOSE-6-PHOSPHATE TRANSAMINASE (ISOMERIZING)"/>
    <property type="match status" value="1"/>
</dbReference>
<dbReference type="AlphaFoldDB" id="A0A1C5H2W1"/>
<evidence type="ECO:0000256" key="3">
    <source>
        <dbReference type="ARBA" id="ARBA00016090"/>
    </source>
</evidence>
<organism evidence="5 6">
    <name type="scientific">Micromonospora coxensis</name>
    <dbReference type="NCBI Taxonomy" id="356852"/>
    <lineage>
        <taxon>Bacteria</taxon>
        <taxon>Bacillati</taxon>
        <taxon>Actinomycetota</taxon>
        <taxon>Actinomycetes</taxon>
        <taxon>Micromonosporales</taxon>
        <taxon>Micromonosporaceae</taxon>
        <taxon>Micromonospora</taxon>
    </lineage>
</organism>
<dbReference type="OrthoDB" id="3383817at2"/>
<dbReference type="RefSeq" id="WP_088974644.1">
    <property type="nucleotide sequence ID" value="NZ_LT607753.1"/>
</dbReference>
<dbReference type="InterPro" id="IPR046348">
    <property type="entry name" value="SIS_dom_sf"/>
</dbReference>
<dbReference type="Gene3D" id="3.40.50.10490">
    <property type="entry name" value="Glucose-6-phosphate isomerase like protein, domain 1"/>
    <property type="match status" value="2"/>
</dbReference>
<dbReference type="EMBL" id="LT607753">
    <property type="protein sequence ID" value="SCG40376.1"/>
    <property type="molecule type" value="Genomic_DNA"/>
</dbReference>
<dbReference type="PROSITE" id="PS51464">
    <property type="entry name" value="SIS"/>
    <property type="match status" value="1"/>
</dbReference>
<dbReference type="EC" id="2.6.1.16" evidence="2"/>
<sequence length="326" mass="33737">MTSALHRTIHTQADAIEAMAGADLAEPARRLRDARRVLLVGTGTSRHAADLGALLLRDAGLDAYGFAAEQFVTWGPALRPDDAVVVISHTGRTAYSRRAREVARSAGCRLLSITGERAGWPEAIVTVGPEESETYTVSYTACLAALANLAHRLGCPDVGPADLTRAARHVRAVCATHEPGAVPAPERALGLVGAGPYAVTAAEGALKIREAAGVLAEGFDAERLLHGAAVPYGPRDRLLLVAPDSDADGLVAAIGDAAAAEGVPVSVVPGVAGLHPVLAQLPVTVGLQLLADELAEVNRHDPDQVIVGAWAEESLWERGAVPSPGH</sequence>
<dbReference type="PANTHER" id="PTHR10937">
    <property type="entry name" value="GLUCOSAMINE--FRUCTOSE-6-PHOSPHATE AMINOTRANSFERASE, ISOMERIZING"/>
    <property type="match status" value="1"/>
</dbReference>
<keyword evidence="5" id="KW-0032">Aminotransferase</keyword>
<name>A0A1C5H2W1_9ACTN</name>
<dbReference type="GO" id="GO:0004360">
    <property type="term" value="F:glutamine-fructose-6-phosphate transaminase (isomerizing) activity"/>
    <property type="evidence" value="ECO:0007669"/>
    <property type="project" value="UniProtKB-EC"/>
</dbReference>
<dbReference type="Proteomes" id="UP000198215">
    <property type="component" value="Chromosome I"/>
</dbReference>
<proteinExistence type="predicted"/>
<dbReference type="GO" id="GO:0006487">
    <property type="term" value="P:protein N-linked glycosylation"/>
    <property type="evidence" value="ECO:0007669"/>
    <property type="project" value="TreeGrafter"/>
</dbReference>
<feature type="domain" description="SIS" evidence="4">
    <location>
        <begin position="27"/>
        <end position="160"/>
    </location>
</feature>
<dbReference type="SUPFAM" id="SSF53697">
    <property type="entry name" value="SIS domain"/>
    <property type="match status" value="1"/>
</dbReference>
<comment type="catalytic activity">
    <reaction evidence="1">
        <text>D-fructose 6-phosphate + L-glutamine = D-glucosamine 6-phosphate + L-glutamate</text>
        <dbReference type="Rhea" id="RHEA:13237"/>
        <dbReference type="ChEBI" id="CHEBI:29985"/>
        <dbReference type="ChEBI" id="CHEBI:58359"/>
        <dbReference type="ChEBI" id="CHEBI:58725"/>
        <dbReference type="ChEBI" id="CHEBI:61527"/>
        <dbReference type="EC" id="2.6.1.16"/>
    </reaction>
</comment>
<dbReference type="GO" id="GO:0006002">
    <property type="term" value="P:fructose 6-phosphate metabolic process"/>
    <property type="evidence" value="ECO:0007669"/>
    <property type="project" value="TreeGrafter"/>
</dbReference>
<evidence type="ECO:0000259" key="4">
    <source>
        <dbReference type="PROSITE" id="PS51464"/>
    </source>
</evidence>
<evidence type="ECO:0000256" key="1">
    <source>
        <dbReference type="ARBA" id="ARBA00001031"/>
    </source>
</evidence>
<keyword evidence="6" id="KW-1185">Reference proteome</keyword>
<protein>
    <recommendedName>
        <fullName evidence="3">Glutamine--fructose-6-phosphate aminotransferase [isomerizing]</fullName>
        <ecNumber evidence="2">2.6.1.16</ecNumber>
    </recommendedName>
</protein>
<dbReference type="GO" id="GO:0097367">
    <property type="term" value="F:carbohydrate derivative binding"/>
    <property type="evidence" value="ECO:0007669"/>
    <property type="project" value="InterPro"/>
</dbReference>
<dbReference type="GO" id="GO:0006047">
    <property type="term" value="P:UDP-N-acetylglucosamine metabolic process"/>
    <property type="evidence" value="ECO:0007669"/>
    <property type="project" value="TreeGrafter"/>
</dbReference>
<evidence type="ECO:0000313" key="5">
    <source>
        <dbReference type="EMBL" id="SCG40376.1"/>
    </source>
</evidence>